<dbReference type="InterPro" id="IPR000515">
    <property type="entry name" value="MetI-like"/>
</dbReference>
<keyword evidence="5 7" id="KW-1133">Transmembrane helix</keyword>
<dbReference type="SUPFAM" id="SSF161098">
    <property type="entry name" value="MetI-like"/>
    <property type="match status" value="1"/>
</dbReference>
<organism evidence="9 10">
    <name type="scientific">Cohnella endophytica</name>
    <dbReference type="NCBI Taxonomy" id="2419778"/>
    <lineage>
        <taxon>Bacteria</taxon>
        <taxon>Bacillati</taxon>
        <taxon>Bacillota</taxon>
        <taxon>Bacilli</taxon>
        <taxon>Bacillales</taxon>
        <taxon>Paenibacillaceae</taxon>
        <taxon>Cohnella</taxon>
    </lineage>
</organism>
<comment type="similarity">
    <text evidence="7">Belongs to the binding-protein-dependent transport system permease family.</text>
</comment>
<evidence type="ECO:0000313" key="9">
    <source>
        <dbReference type="EMBL" id="RKP52890.1"/>
    </source>
</evidence>
<feature type="transmembrane region" description="Helical" evidence="7">
    <location>
        <begin position="12"/>
        <end position="32"/>
    </location>
</feature>
<dbReference type="PANTHER" id="PTHR43227">
    <property type="entry name" value="BLL4140 PROTEIN"/>
    <property type="match status" value="1"/>
</dbReference>
<evidence type="ECO:0000256" key="5">
    <source>
        <dbReference type="ARBA" id="ARBA00022989"/>
    </source>
</evidence>
<dbReference type="AlphaFoldDB" id="A0A494XQH4"/>
<keyword evidence="2 7" id="KW-0813">Transport</keyword>
<keyword evidence="4 7" id="KW-0812">Transmembrane</keyword>
<dbReference type="InterPro" id="IPR050809">
    <property type="entry name" value="UgpAE/MalFG_permease"/>
</dbReference>
<name>A0A494XQH4_9BACL</name>
<evidence type="ECO:0000256" key="7">
    <source>
        <dbReference type="RuleBase" id="RU363032"/>
    </source>
</evidence>
<dbReference type="EMBL" id="RBZM01000006">
    <property type="protein sequence ID" value="RKP52890.1"/>
    <property type="molecule type" value="Genomic_DNA"/>
</dbReference>
<evidence type="ECO:0000313" key="10">
    <source>
        <dbReference type="Proteomes" id="UP000282076"/>
    </source>
</evidence>
<evidence type="ECO:0000259" key="8">
    <source>
        <dbReference type="PROSITE" id="PS50928"/>
    </source>
</evidence>
<accession>A0A494XQH4</accession>
<evidence type="ECO:0000256" key="1">
    <source>
        <dbReference type="ARBA" id="ARBA00004651"/>
    </source>
</evidence>
<dbReference type="PROSITE" id="PS50928">
    <property type="entry name" value="ABC_TM1"/>
    <property type="match status" value="1"/>
</dbReference>
<feature type="transmembrane region" description="Helical" evidence="7">
    <location>
        <begin position="161"/>
        <end position="185"/>
    </location>
</feature>
<evidence type="ECO:0000256" key="4">
    <source>
        <dbReference type="ARBA" id="ARBA00022692"/>
    </source>
</evidence>
<keyword evidence="3" id="KW-1003">Cell membrane</keyword>
<keyword evidence="6 7" id="KW-0472">Membrane</keyword>
<comment type="caution">
    <text evidence="9">The sequence shown here is derived from an EMBL/GenBank/DDBJ whole genome shotgun (WGS) entry which is preliminary data.</text>
</comment>
<keyword evidence="10" id="KW-1185">Reference proteome</keyword>
<feature type="transmembrane region" description="Helical" evidence="7">
    <location>
        <begin position="106"/>
        <end position="130"/>
    </location>
</feature>
<evidence type="ECO:0000256" key="6">
    <source>
        <dbReference type="ARBA" id="ARBA00023136"/>
    </source>
</evidence>
<dbReference type="Pfam" id="PF00528">
    <property type="entry name" value="BPD_transp_1"/>
    <property type="match status" value="1"/>
</dbReference>
<feature type="transmembrane region" description="Helical" evidence="7">
    <location>
        <begin position="266"/>
        <end position="286"/>
    </location>
</feature>
<reference evidence="9 10" key="1">
    <citation type="submission" date="2018-10" db="EMBL/GenBank/DDBJ databases">
        <title>Cohnella sp. M2MS4P-1, whole genome shotgun sequence.</title>
        <authorList>
            <person name="Tuo L."/>
        </authorList>
    </citation>
    <scope>NUCLEOTIDE SEQUENCE [LARGE SCALE GENOMIC DNA]</scope>
    <source>
        <strain evidence="9 10">M2MS4P-1</strain>
    </source>
</reference>
<dbReference type="CDD" id="cd06261">
    <property type="entry name" value="TM_PBP2"/>
    <property type="match status" value="1"/>
</dbReference>
<dbReference type="Proteomes" id="UP000282076">
    <property type="component" value="Unassembled WGS sequence"/>
</dbReference>
<dbReference type="PANTHER" id="PTHR43227:SF11">
    <property type="entry name" value="BLL4140 PROTEIN"/>
    <property type="match status" value="1"/>
</dbReference>
<feature type="transmembrane region" description="Helical" evidence="7">
    <location>
        <begin position="75"/>
        <end position="99"/>
    </location>
</feature>
<comment type="subcellular location">
    <subcellularLocation>
        <location evidence="1 7">Cell membrane</location>
        <topology evidence="1 7">Multi-pass membrane protein</topology>
    </subcellularLocation>
</comment>
<dbReference type="GO" id="GO:0055085">
    <property type="term" value="P:transmembrane transport"/>
    <property type="evidence" value="ECO:0007669"/>
    <property type="project" value="InterPro"/>
</dbReference>
<dbReference type="Gene3D" id="1.10.3720.10">
    <property type="entry name" value="MetI-like"/>
    <property type="match status" value="1"/>
</dbReference>
<gene>
    <name evidence="9" type="ORF">D7Z26_14135</name>
</gene>
<protein>
    <submittedName>
        <fullName evidence="9">Sugar ABC transporter permease</fullName>
    </submittedName>
</protein>
<sequence>MHLTVVVSMKKYAVSYTLISPSVAFILIFMYYPLLSALFHSFTKWDMVTTHWIGFANFGRVFSDSIMGLSVSHQLIFTLTDLLKSIIPPLIVAELIHLLKGKRAKYLLRTGFVLNMLVPGMVGTLLWLSIYNPSYGLLNQLLKFLGLSEWTRAWLAESGTALWAIVMSGFPFISGVSFLIFYAAIGSLNNEVIESSRIDGANGWQVFTKLHIPMLTPQFKVLIILTIIGSLQDFVKVIVLTNGGPGTATVIPAYTMYGAAFASSEYGYASAIGTCLFVVILGLTLLNMKFLKTKW</sequence>
<evidence type="ECO:0000256" key="2">
    <source>
        <dbReference type="ARBA" id="ARBA00022448"/>
    </source>
</evidence>
<dbReference type="GO" id="GO:0005886">
    <property type="term" value="C:plasma membrane"/>
    <property type="evidence" value="ECO:0007669"/>
    <property type="project" value="UniProtKB-SubCell"/>
</dbReference>
<proteinExistence type="inferred from homology"/>
<evidence type="ECO:0000256" key="3">
    <source>
        <dbReference type="ARBA" id="ARBA00022475"/>
    </source>
</evidence>
<feature type="domain" description="ABC transmembrane type-1" evidence="8">
    <location>
        <begin position="71"/>
        <end position="287"/>
    </location>
</feature>
<dbReference type="InterPro" id="IPR035906">
    <property type="entry name" value="MetI-like_sf"/>
</dbReference>